<dbReference type="PROSITE" id="PS51257">
    <property type="entry name" value="PROKAR_LIPOPROTEIN"/>
    <property type="match status" value="1"/>
</dbReference>
<feature type="signal peptide" evidence="2">
    <location>
        <begin position="1"/>
        <end position="24"/>
    </location>
</feature>
<accession>A0A844G8A8</accession>
<dbReference type="RefSeq" id="WP_154420283.1">
    <property type="nucleotide sequence ID" value="NZ_VUNS01000030.1"/>
</dbReference>
<evidence type="ECO:0000256" key="2">
    <source>
        <dbReference type="SAM" id="SignalP"/>
    </source>
</evidence>
<dbReference type="AlphaFoldDB" id="A0A844G8A8"/>
<reference evidence="3 4" key="1">
    <citation type="submission" date="2019-08" db="EMBL/GenBank/DDBJ databases">
        <title>In-depth cultivation of the pig gut microbiome towards novel bacterial diversity and tailored functional studies.</title>
        <authorList>
            <person name="Wylensek D."/>
            <person name="Hitch T.C.A."/>
            <person name="Clavel T."/>
        </authorList>
    </citation>
    <scope>NUCLEOTIDE SEQUENCE [LARGE SCALE GENOMIC DNA]</scope>
    <source>
        <strain evidence="3 4">BBE-744-WT-12</strain>
    </source>
</reference>
<keyword evidence="2" id="KW-0732">Signal</keyword>
<feature type="chain" id="PRO_5032937177" description="Lipoprotein" evidence="2">
    <location>
        <begin position="25"/>
        <end position="120"/>
    </location>
</feature>
<keyword evidence="4" id="KW-1185">Reference proteome</keyword>
<dbReference type="EMBL" id="VUNS01000030">
    <property type="protein sequence ID" value="MST99125.1"/>
    <property type="molecule type" value="Genomic_DNA"/>
</dbReference>
<name>A0A844G8A8_9BACT</name>
<sequence>MKIVSLVSMTFAAVLLLTGCGHNAIQYGDGIGFDVGINPNNYMLSLNLRYGKILSAVVRDNVELELSGKADANGMSGDPNTAGASSDGNLKIQIGRQINGATVDLVKAGADSEKIIENLK</sequence>
<evidence type="ECO:0000256" key="1">
    <source>
        <dbReference type="SAM" id="MobiDB-lite"/>
    </source>
</evidence>
<evidence type="ECO:0000313" key="3">
    <source>
        <dbReference type="EMBL" id="MST99125.1"/>
    </source>
</evidence>
<feature type="region of interest" description="Disordered" evidence="1">
    <location>
        <begin position="69"/>
        <end position="88"/>
    </location>
</feature>
<gene>
    <name evidence="3" type="ORF">FYJ85_18995</name>
</gene>
<protein>
    <recommendedName>
        <fullName evidence="5">Lipoprotein</fullName>
    </recommendedName>
</protein>
<dbReference type="Proteomes" id="UP000435649">
    <property type="component" value="Unassembled WGS sequence"/>
</dbReference>
<evidence type="ECO:0008006" key="5">
    <source>
        <dbReference type="Google" id="ProtNLM"/>
    </source>
</evidence>
<proteinExistence type="predicted"/>
<comment type="caution">
    <text evidence="3">The sequence shown here is derived from an EMBL/GenBank/DDBJ whole genome shotgun (WGS) entry which is preliminary data.</text>
</comment>
<feature type="compositionally biased region" description="Polar residues" evidence="1">
    <location>
        <begin position="78"/>
        <end position="88"/>
    </location>
</feature>
<evidence type="ECO:0000313" key="4">
    <source>
        <dbReference type="Proteomes" id="UP000435649"/>
    </source>
</evidence>
<organism evidence="3 4">
    <name type="scientific">Victivallis lenta</name>
    <dbReference type="NCBI Taxonomy" id="2606640"/>
    <lineage>
        <taxon>Bacteria</taxon>
        <taxon>Pseudomonadati</taxon>
        <taxon>Lentisphaerota</taxon>
        <taxon>Lentisphaeria</taxon>
        <taxon>Victivallales</taxon>
        <taxon>Victivallaceae</taxon>
        <taxon>Victivallis</taxon>
    </lineage>
</organism>